<dbReference type="GO" id="GO:0046982">
    <property type="term" value="F:protein heterodimerization activity"/>
    <property type="evidence" value="ECO:0007669"/>
    <property type="project" value="InterPro"/>
</dbReference>
<keyword evidence="5" id="KW-0539">Nucleus</keyword>
<dbReference type="Pfam" id="PF04719">
    <property type="entry name" value="TAFII28"/>
    <property type="match status" value="1"/>
</dbReference>
<keyword evidence="9" id="KW-1185">Reference proteome</keyword>
<evidence type="ECO:0000256" key="3">
    <source>
        <dbReference type="ARBA" id="ARBA00023015"/>
    </source>
</evidence>
<dbReference type="PANTHER" id="PTHR13218:SF8">
    <property type="entry name" value="TRANSCRIPTION INITIATION FACTOR TFIID SUBUNIT 11"/>
    <property type="match status" value="1"/>
</dbReference>
<evidence type="ECO:0000256" key="5">
    <source>
        <dbReference type="ARBA" id="ARBA00023242"/>
    </source>
</evidence>
<dbReference type="InterPro" id="IPR006809">
    <property type="entry name" value="TAFII28_dom"/>
</dbReference>
<dbReference type="EMBL" id="MLAK01000637">
    <property type="protein sequence ID" value="OHT09529.1"/>
    <property type="molecule type" value="Genomic_DNA"/>
</dbReference>
<name>A0A1J4KDL6_9EUKA</name>
<comment type="caution">
    <text evidence="8">The sequence shown here is derived from an EMBL/GenBank/DDBJ whole genome shotgun (WGS) entry which is preliminary data.</text>
</comment>
<evidence type="ECO:0000256" key="2">
    <source>
        <dbReference type="ARBA" id="ARBA00009788"/>
    </source>
</evidence>
<evidence type="ECO:0000256" key="6">
    <source>
        <dbReference type="SAM" id="MobiDB-lite"/>
    </source>
</evidence>
<dbReference type="RefSeq" id="XP_068362665.1">
    <property type="nucleotide sequence ID" value="XM_068502064.1"/>
</dbReference>
<evidence type="ECO:0000313" key="9">
    <source>
        <dbReference type="Proteomes" id="UP000179807"/>
    </source>
</evidence>
<reference evidence="8" key="1">
    <citation type="submission" date="2016-10" db="EMBL/GenBank/DDBJ databases">
        <authorList>
            <person name="Benchimol M."/>
            <person name="Almeida L.G."/>
            <person name="Vasconcelos A.T."/>
            <person name="Perreira-Neves A."/>
            <person name="Rosa I.A."/>
            <person name="Tasca T."/>
            <person name="Bogo M.R."/>
            <person name="de Souza W."/>
        </authorList>
    </citation>
    <scope>NUCLEOTIDE SEQUENCE [LARGE SCALE GENOMIC DNA]</scope>
    <source>
        <strain evidence="8">K</strain>
    </source>
</reference>
<protein>
    <recommendedName>
        <fullName evidence="7">TAFII28-like protein domain-containing protein</fullName>
    </recommendedName>
</protein>
<gene>
    <name evidence="8" type="ORF">TRFO_21577</name>
</gene>
<feature type="compositionally biased region" description="Acidic residues" evidence="6">
    <location>
        <begin position="14"/>
        <end position="33"/>
    </location>
</feature>
<dbReference type="InterPro" id="IPR045127">
    <property type="entry name" value="TAF11-like"/>
</dbReference>
<evidence type="ECO:0000256" key="1">
    <source>
        <dbReference type="ARBA" id="ARBA00004123"/>
    </source>
</evidence>
<feature type="domain" description="TAFII28-like protein" evidence="7">
    <location>
        <begin position="43"/>
        <end position="131"/>
    </location>
</feature>
<keyword evidence="3" id="KW-0805">Transcription regulation</keyword>
<dbReference type="GO" id="GO:0051123">
    <property type="term" value="P:RNA polymerase II preinitiation complex assembly"/>
    <property type="evidence" value="ECO:0007669"/>
    <property type="project" value="InterPro"/>
</dbReference>
<dbReference type="InterPro" id="IPR009072">
    <property type="entry name" value="Histone-fold"/>
</dbReference>
<dbReference type="Proteomes" id="UP000179807">
    <property type="component" value="Unassembled WGS sequence"/>
</dbReference>
<organism evidence="8 9">
    <name type="scientific">Tritrichomonas foetus</name>
    <dbReference type="NCBI Taxonomy" id="1144522"/>
    <lineage>
        <taxon>Eukaryota</taxon>
        <taxon>Metamonada</taxon>
        <taxon>Parabasalia</taxon>
        <taxon>Tritrichomonadida</taxon>
        <taxon>Tritrichomonadidae</taxon>
        <taxon>Tritrichomonas</taxon>
    </lineage>
</organism>
<dbReference type="SUPFAM" id="SSF47113">
    <property type="entry name" value="Histone-fold"/>
    <property type="match status" value="1"/>
</dbReference>
<accession>A0A1J4KDL6</accession>
<proteinExistence type="inferred from homology"/>
<dbReference type="OrthoDB" id="28335at2759"/>
<comment type="subcellular location">
    <subcellularLocation>
        <location evidence="1">Nucleus</location>
    </subcellularLocation>
</comment>
<evidence type="ECO:0000259" key="7">
    <source>
        <dbReference type="Pfam" id="PF04719"/>
    </source>
</evidence>
<dbReference type="AlphaFoldDB" id="A0A1J4KDL6"/>
<comment type="similarity">
    <text evidence="2">Belongs to the TAF11 family.</text>
</comment>
<dbReference type="GO" id="GO:0005669">
    <property type="term" value="C:transcription factor TFIID complex"/>
    <property type="evidence" value="ECO:0007669"/>
    <property type="project" value="InterPro"/>
</dbReference>
<dbReference type="PANTHER" id="PTHR13218">
    <property type="entry name" value="TRANSCRIPTION INITIATION FACTOR TFIID SUBUNIT 11-RELATED"/>
    <property type="match status" value="1"/>
</dbReference>
<evidence type="ECO:0000256" key="4">
    <source>
        <dbReference type="ARBA" id="ARBA00023163"/>
    </source>
</evidence>
<dbReference type="GO" id="GO:0016251">
    <property type="term" value="F:RNA polymerase II general transcription initiation factor activity"/>
    <property type="evidence" value="ECO:0007669"/>
    <property type="project" value="TreeGrafter"/>
</dbReference>
<dbReference type="VEuPathDB" id="TrichDB:TRFO_21577"/>
<evidence type="ECO:0000313" key="8">
    <source>
        <dbReference type="EMBL" id="OHT09529.1"/>
    </source>
</evidence>
<dbReference type="Gene3D" id="1.10.20.10">
    <property type="entry name" value="Histone, subunit A"/>
    <property type="match status" value="1"/>
</dbReference>
<sequence>MKTSISTPKMGVQDSDDDDRDAWDDSDETEDQEAERNEATNKLIAEMTDEQRERYNLFQSTNCKFNSKKISEMMKQSIPDSTQNQIKIQSSAGFVTTQAAKLFIADLLETARDLSGNNDPLTPDLIMVAYNEMENAGKIPGKGSGVKRAQIR</sequence>
<keyword evidence="4" id="KW-0804">Transcription</keyword>
<dbReference type="GeneID" id="94836768"/>
<feature type="region of interest" description="Disordered" evidence="6">
    <location>
        <begin position="1"/>
        <end position="41"/>
    </location>
</feature>